<evidence type="ECO:0000313" key="1">
    <source>
        <dbReference type="EMBL" id="KKL71390.1"/>
    </source>
</evidence>
<name>A0A0F9GPP2_9ZZZZ</name>
<dbReference type="EMBL" id="LAZR01025608">
    <property type="protein sequence ID" value="KKL71390.1"/>
    <property type="molecule type" value="Genomic_DNA"/>
</dbReference>
<protein>
    <submittedName>
        <fullName evidence="1">Uncharacterized protein</fullName>
    </submittedName>
</protein>
<sequence>IIAIIIVGTIVVFFVFRDSLIFTQIPAEIEPVYTTFLSCLEEDALVGINVLESQAGYIEIPDFEPGSRYMPFSSQLDFLGNPIPYWYYVSGNNIQKEQIPSKNNMEEQLGDFIEEKISNCRFDEYYEQGFEITFEESEIDVIINDNVVKLNMDMD</sequence>
<dbReference type="AlphaFoldDB" id="A0A0F9GPP2"/>
<reference evidence="1" key="1">
    <citation type="journal article" date="2015" name="Nature">
        <title>Complex archaea that bridge the gap between prokaryotes and eukaryotes.</title>
        <authorList>
            <person name="Spang A."/>
            <person name="Saw J.H."/>
            <person name="Jorgensen S.L."/>
            <person name="Zaremba-Niedzwiedzka K."/>
            <person name="Martijn J."/>
            <person name="Lind A.E."/>
            <person name="van Eijk R."/>
            <person name="Schleper C."/>
            <person name="Guy L."/>
            <person name="Ettema T.J."/>
        </authorList>
    </citation>
    <scope>NUCLEOTIDE SEQUENCE</scope>
</reference>
<gene>
    <name evidence="1" type="ORF">LCGC14_2095370</name>
</gene>
<organism evidence="1">
    <name type="scientific">marine sediment metagenome</name>
    <dbReference type="NCBI Taxonomy" id="412755"/>
    <lineage>
        <taxon>unclassified sequences</taxon>
        <taxon>metagenomes</taxon>
        <taxon>ecological metagenomes</taxon>
    </lineage>
</organism>
<proteinExistence type="predicted"/>
<feature type="non-terminal residue" evidence="1">
    <location>
        <position position="1"/>
    </location>
</feature>
<comment type="caution">
    <text evidence="1">The sequence shown here is derived from an EMBL/GenBank/DDBJ whole genome shotgun (WGS) entry which is preliminary data.</text>
</comment>
<accession>A0A0F9GPP2</accession>